<gene>
    <name evidence="1" type="ORF">HINF_LOCUS3371</name>
    <name evidence="2" type="ORF">HINF_LOCUS65015</name>
</gene>
<evidence type="ECO:0000313" key="1">
    <source>
        <dbReference type="EMBL" id="CAI9915726.1"/>
    </source>
</evidence>
<reference evidence="1" key="1">
    <citation type="submission" date="2023-06" db="EMBL/GenBank/DDBJ databases">
        <authorList>
            <person name="Kurt Z."/>
        </authorList>
    </citation>
    <scope>NUCLEOTIDE SEQUENCE</scope>
</reference>
<proteinExistence type="predicted"/>
<reference evidence="2 3" key="2">
    <citation type="submission" date="2024-07" db="EMBL/GenBank/DDBJ databases">
        <authorList>
            <person name="Akdeniz Z."/>
        </authorList>
    </citation>
    <scope>NUCLEOTIDE SEQUENCE [LARGE SCALE GENOMIC DNA]</scope>
</reference>
<keyword evidence="3" id="KW-1185">Reference proteome</keyword>
<organism evidence="1">
    <name type="scientific">Hexamita inflata</name>
    <dbReference type="NCBI Taxonomy" id="28002"/>
    <lineage>
        <taxon>Eukaryota</taxon>
        <taxon>Metamonada</taxon>
        <taxon>Diplomonadida</taxon>
        <taxon>Hexamitidae</taxon>
        <taxon>Hexamitinae</taxon>
        <taxon>Hexamita</taxon>
    </lineage>
</organism>
<protein>
    <submittedName>
        <fullName evidence="2">Hypothetical_protein</fullName>
    </submittedName>
</protein>
<accession>A0AA86NAI8</accession>
<comment type="caution">
    <text evidence="1">The sequence shown here is derived from an EMBL/GenBank/DDBJ whole genome shotgun (WGS) entry which is preliminary data.</text>
</comment>
<name>A0AA86NAI8_9EUKA</name>
<dbReference type="Proteomes" id="UP001642409">
    <property type="component" value="Unassembled WGS sequence"/>
</dbReference>
<dbReference type="EMBL" id="CAXDID020000422">
    <property type="protein sequence ID" value="CAL6089822.1"/>
    <property type="molecule type" value="Genomic_DNA"/>
</dbReference>
<sequence length="102" mass="11792">MQLRNCFKQQLAYLSKIENQLQVVEKFVQRTINQSMINLINASSLNQLTIKHSEQQINDSVILQVALTNAHTYEIENIDIQLEFDFGDICSCTDCDFSYSEL</sequence>
<dbReference type="AlphaFoldDB" id="A0AA86NAI8"/>
<dbReference type="EMBL" id="CATOUU010000076">
    <property type="protein sequence ID" value="CAI9915726.1"/>
    <property type="molecule type" value="Genomic_DNA"/>
</dbReference>
<evidence type="ECO:0000313" key="2">
    <source>
        <dbReference type="EMBL" id="CAL6089822.1"/>
    </source>
</evidence>
<evidence type="ECO:0000313" key="3">
    <source>
        <dbReference type="Proteomes" id="UP001642409"/>
    </source>
</evidence>